<dbReference type="STRING" id="57704.SAMN04489793_5111"/>
<dbReference type="RefSeq" id="WP_197467073.1">
    <property type="nucleotide sequence ID" value="NZ_CBDRGN010000002.1"/>
</dbReference>
<sequence length="112" mass="12004">MSPTVTMFGEPVTLPSTVSDREGFLTDGFTPLNCGTCGVAVQVRKNSREHTSIQWCGSARECEVFATDGAGSALRATCPRLMESITRAAKLGEVPVQTDVAPPDTDQEKQKK</sequence>
<reference evidence="3" key="1">
    <citation type="submission" date="2016-10" db="EMBL/GenBank/DDBJ databases">
        <authorList>
            <person name="Varghese N."/>
            <person name="Submissions S."/>
        </authorList>
    </citation>
    <scope>NUCLEOTIDE SEQUENCE [LARGE SCALE GENOMIC DNA]</scope>
    <source>
        <strain evidence="3">DSM 44234</strain>
    </source>
</reference>
<proteinExistence type="predicted"/>
<name>A0A1H5BAC3_TSUTY</name>
<evidence type="ECO:0000313" key="3">
    <source>
        <dbReference type="Proteomes" id="UP000182241"/>
    </source>
</evidence>
<gene>
    <name evidence="2" type="ORF">SAMN04489793_5111</name>
</gene>
<protein>
    <submittedName>
        <fullName evidence="2">Uncharacterized protein</fullName>
    </submittedName>
</protein>
<dbReference type="Proteomes" id="UP000182241">
    <property type="component" value="Unassembled WGS sequence"/>
</dbReference>
<dbReference type="GeneID" id="300996648"/>
<dbReference type="AlphaFoldDB" id="A0A1H5BAC3"/>
<organism evidence="2 3">
    <name type="scientific">Tsukamurella tyrosinosolvens</name>
    <dbReference type="NCBI Taxonomy" id="57704"/>
    <lineage>
        <taxon>Bacteria</taxon>
        <taxon>Bacillati</taxon>
        <taxon>Actinomycetota</taxon>
        <taxon>Actinomycetes</taxon>
        <taxon>Mycobacteriales</taxon>
        <taxon>Tsukamurellaceae</taxon>
        <taxon>Tsukamurella</taxon>
    </lineage>
</organism>
<evidence type="ECO:0000256" key="1">
    <source>
        <dbReference type="SAM" id="MobiDB-lite"/>
    </source>
</evidence>
<feature type="region of interest" description="Disordered" evidence="1">
    <location>
        <begin position="93"/>
        <end position="112"/>
    </location>
</feature>
<dbReference type="EMBL" id="FNSA01000003">
    <property type="protein sequence ID" value="SED51365.1"/>
    <property type="molecule type" value="Genomic_DNA"/>
</dbReference>
<evidence type="ECO:0000313" key="2">
    <source>
        <dbReference type="EMBL" id="SED51365.1"/>
    </source>
</evidence>
<keyword evidence="3" id="KW-1185">Reference proteome</keyword>
<accession>A0A1H5BAC3</accession>